<evidence type="ECO:0000256" key="1">
    <source>
        <dbReference type="ARBA" id="ARBA00023015"/>
    </source>
</evidence>
<feature type="domain" description="HTH araC/xylS-type" evidence="4">
    <location>
        <begin position="192"/>
        <end position="289"/>
    </location>
</feature>
<keyword evidence="2" id="KW-0238">DNA-binding</keyword>
<accession>A0A6N1AL18</accession>
<dbReference type="Pfam" id="PF22200">
    <property type="entry name" value="ExsA_N"/>
    <property type="match status" value="1"/>
</dbReference>
<proteinExistence type="predicted"/>
<dbReference type="AlphaFoldDB" id="A0A6N1AL18"/>
<dbReference type="InterPro" id="IPR009057">
    <property type="entry name" value="Homeodomain-like_sf"/>
</dbReference>
<reference evidence="5 6" key="1">
    <citation type="submission" date="2020-06" db="EMBL/GenBank/DDBJ databases">
        <title>Complete genome of Azosprillum oryzae KACC14407.</title>
        <authorList>
            <person name="Kim M."/>
            <person name="Park Y.-J."/>
            <person name="Shin J.-H."/>
        </authorList>
    </citation>
    <scope>NUCLEOTIDE SEQUENCE [LARGE SCALE GENOMIC DNA]</scope>
    <source>
        <strain evidence="5 6">KACC 14407</strain>
    </source>
</reference>
<dbReference type="GO" id="GO:0005829">
    <property type="term" value="C:cytosol"/>
    <property type="evidence" value="ECO:0007669"/>
    <property type="project" value="TreeGrafter"/>
</dbReference>
<keyword evidence="3" id="KW-0804">Transcription</keyword>
<dbReference type="KEGG" id="aoz:HUE56_17545"/>
<protein>
    <submittedName>
        <fullName evidence="5">Helix-turn-helix transcriptional regulator</fullName>
    </submittedName>
</protein>
<keyword evidence="6" id="KW-1185">Reference proteome</keyword>
<dbReference type="EMBL" id="CP054619">
    <property type="protein sequence ID" value="QKS52213.1"/>
    <property type="molecule type" value="Genomic_DNA"/>
</dbReference>
<dbReference type="SMART" id="SM00342">
    <property type="entry name" value="HTH_ARAC"/>
    <property type="match status" value="1"/>
</dbReference>
<gene>
    <name evidence="5" type="ORF">HUE56_17545</name>
</gene>
<dbReference type="SUPFAM" id="SSF46689">
    <property type="entry name" value="Homeodomain-like"/>
    <property type="match status" value="1"/>
</dbReference>
<dbReference type="GO" id="GO:0000976">
    <property type="term" value="F:transcription cis-regulatory region binding"/>
    <property type="evidence" value="ECO:0007669"/>
    <property type="project" value="TreeGrafter"/>
</dbReference>
<evidence type="ECO:0000313" key="5">
    <source>
        <dbReference type="EMBL" id="QKS52213.1"/>
    </source>
</evidence>
<dbReference type="PROSITE" id="PS00041">
    <property type="entry name" value="HTH_ARAC_FAMILY_1"/>
    <property type="match status" value="1"/>
</dbReference>
<dbReference type="Gene3D" id="1.10.10.60">
    <property type="entry name" value="Homeodomain-like"/>
    <property type="match status" value="1"/>
</dbReference>
<sequence>MNVTGPDLLARLSRFAARDLRPSAGDRPHRPQLWAFIAHDRERLADVRIERTALIAVLEGTKELTDQSGTTRRFPAGSAMLLPPGWCGSVVNDPGTGGRYRALVLEFPAEMVRRLLRAHGTDGLAPRARPGDWHVALMPALTDAIHHAAAGLTADPPLPSKLVEHRCMEVLLALLEDGVWWLGPVAPMGIADAVRQLLRTQPDMPWTAERVAGALNLSTGTLRRRLTEEGCSVRSILTEERVAHARDLLQDEGLSVQEAAEACGYANRSHFARRIRAAVGINPSGLRGR</sequence>
<dbReference type="PANTHER" id="PTHR47894:SF4">
    <property type="entry name" value="HTH-TYPE TRANSCRIPTIONAL REGULATOR GADX"/>
    <property type="match status" value="1"/>
</dbReference>
<keyword evidence="1" id="KW-0805">Transcription regulation</keyword>
<evidence type="ECO:0000256" key="2">
    <source>
        <dbReference type="ARBA" id="ARBA00023125"/>
    </source>
</evidence>
<dbReference type="OrthoDB" id="7565195at2"/>
<dbReference type="InterPro" id="IPR018062">
    <property type="entry name" value="HTH_AraC-typ_CS"/>
</dbReference>
<evidence type="ECO:0000259" key="4">
    <source>
        <dbReference type="PROSITE" id="PS01124"/>
    </source>
</evidence>
<name>A0A6N1AL18_9PROT</name>
<evidence type="ECO:0000256" key="3">
    <source>
        <dbReference type="ARBA" id="ARBA00023163"/>
    </source>
</evidence>
<evidence type="ECO:0000313" key="6">
    <source>
        <dbReference type="Proteomes" id="UP000509702"/>
    </source>
</evidence>
<dbReference type="PANTHER" id="PTHR47894">
    <property type="entry name" value="HTH-TYPE TRANSCRIPTIONAL REGULATOR GADX"/>
    <property type="match status" value="1"/>
</dbReference>
<dbReference type="InterPro" id="IPR018060">
    <property type="entry name" value="HTH_AraC"/>
</dbReference>
<dbReference type="Pfam" id="PF12833">
    <property type="entry name" value="HTH_18"/>
    <property type="match status" value="1"/>
</dbReference>
<dbReference type="Proteomes" id="UP000509702">
    <property type="component" value="Chromosome"/>
</dbReference>
<dbReference type="InterPro" id="IPR054015">
    <property type="entry name" value="ExsA-like_N"/>
</dbReference>
<dbReference type="RefSeq" id="WP_149197044.1">
    <property type="nucleotide sequence ID" value="NZ_BSOV01000008.1"/>
</dbReference>
<dbReference type="GO" id="GO:0003700">
    <property type="term" value="F:DNA-binding transcription factor activity"/>
    <property type="evidence" value="ECO:0007669"/>
    <property type="project" value="InterPro"/>
</dbReference>
<dbReference type="PROSITE" id="PS01124">
    <property type="entry name" value="HTH_ARAC_FAMILY_2"/>
    <property type="match status" value="1"/>
</dbReference>
<organism evidence="5 6">
    <name type="scientific">Azospirillum oryzae</name>
    <dbReference type="NCBI Taxonomy" id="286727"/>
    <lineage>
        <taxon>Bacteria</taxon>
        <taxon>Pseudomonadati</taxon>
        <taxon>Pseudomonadota</taxon>
        <taxon>Alphaproteobacteria</taxon>
        <taxon>Rhodospirillales</taxon>
        <taxon>Azospirillaceae</taxon>
        <taxon>Azospirillum</taxon>
    </lineage>
</organism>